<gene>
    <name evidence="1" type="ORF">AA14337_2910</name>
</gene>
<protein>
    <submittedName>
        <fullName evidence="1">Uncharacterized protein</fullName>
    </submittedName>
</protein>
<organism evidence="1 2">
    <name type="scientific">Acetobacter malorum DSM 14337</name>
    <dbReference type="NCBI Taxonomy" id="1307910"/>
    <lineage>
        <taxon>Bacteria</taxon>
        <taxon>Pseudomonadati</taxon>
        <taxon>Pseudomonadota</taxon>
        <taxon>Alphaproteobacteria</taxon>
        <taxon>Acetobacterales</taxon>
        <taxon>Acetobacteraceae</taxon>
        <taxon>Acetobacter</taxon>
    </lineage>
</organism>
<evidence type="ECO:0000313" key="1">
    <source>
        <dbReference type="EMBL" id="GBQ84775.1"/>
    </source>
</evidence>
<name>A0ABQ0PYG4_9PROT</name>
<dbReference type="Proteomes" id="UP001065047">
    <property type="component" value="Unassembled WGS sequence"/>
</dbReference>
<evidence type="ECO:0000313" key="2">
    <source>
        <dbReference type="Proteomes" id="UP001065047"/>
    </source>
</evidence>
<sequence>MTSKAWQSVAYCPGREVETNSPLSSTLGGEVLSAGSKGKVVWDEGGAEVIVDFGKPLPNFGGYHLPTGQAWIPKSFLTVIGDVK</sequence>
<comment type="caution">
    <text evidence="1">The sequence shown here is derived from an EMBL/GenBank/DDBJ whole genome shotgun (WGS) entry which is preliminary data.</text>
</comment>
<accession>A0ABQ0PYG4</accession>
<reference evidence="1" key="1">
    <citation type="submission" date="2013-04" db="EMBL/GenBank/DDBJ databases">
        <title>The genome sequencing project of 58 acetic acid bacteria.</title>
        <authorList>
            <person name="Okamoto-Kainuma A."/>
            <person name="Ishikawa M."/>
            <person name="Umino S."/>
            <person name="Koizumi Y."/>
            <person name="Shiwa Y."/>
            <person name="Yoshikawa H."/>
            <person name="Matsutani M."/>
            <person name="Matsushita K."/>
        </authorList>
    </citation>
    <scope>NUCLEOTIDE SEQUENCE</scope>
    <source>
        <strain evidence="1">DSM 14337</strain>
    </source>
</reference>
<keyword evidence="2" id="KW-1185">Reference proteome</keyword>
<proteinExistence type="predicted"/>
<dbReference type="EMBL" id="BAPF01000050">
    <property type="protein sequence ID" value="GBQ84775.1"/>
    <property type="molecule type" value="Genomic_DNA"/>
</dbReference>